<keyword evidence="2 6" id="KW-0238">DNA-binding</keyword>
<dbReference type="PANTHER" id="PTHR30146">
    <property type="entry name" value="LACI-RELATED TRANSCRIPTIONAL REPRESSOR"/>
    <property type="match status" value="1"/>
</dbReference>
<evidence type="ECO:0000256" key="1">
    <source>
        <dbReference type="ARBA" id="ARBA00023015"/>
    </source>
</evidence>
<dbReference type="Gene3D" id="3.40.50.2300">
    <property type="match status" value="2"/>
</dbReference>
<dbReference type="GO" id="GO:0000976">
    <property type="term" value="F:transcription cis-regulatory region binding"/>
    <property type="evidence" value="ECO:0007669"/>
    <property type="project" value="TreeGrafter"/>
</dbReference>
<keyword evidence="3" id="KW-0804">Transcription</keyword>
<dbReference type="Pfam" id="PF00356">
    <property type="entry name" value="LacI"/>
    <property type="match status" value="1"/>
</dbReference>
<feature type="domain" description="HTH lacI-type" evidence="4">
    <location>
        <begin position="11"/>
        <end position="69"/>
    </location>
</feature>
<name>A0A9D8KDN6_9DELT</name>
<evidence type="ECO:0000256" key="2">
    <source>
        <dbReference type="ARBA" id="ARBA00023125"/>
    </source>
</evidence>
<sequence length="337" mass="37595">MVKAAKTKKKLTIRDIARECGVSASTVSRVLNNEPGISRETTVRVFEVARANDFSLTKRRKPISRSHVNLVVVVPDRSEIELNPFFEMGELINAVNSAFKNDKYSIEIQTFSDLKIFDGGKAALYDGVILAFGDIGGEGRSLLRSKNIPFIFLNRTFETENYVSCNNYKGMLKLREYLNGGSFEKIGYLGCGTIPVNRDRLRGYITGSLEATGAVDDRIILEVASINEVDAGTARFFLDRGCDAVICFNDNFAIRMITELSGMGVSVPDEVSITGFDNSPARRVFRPLITTISLSTFELCFFASRWLRDNILHRETRELRLEVEGTLLEGETVLLKG</sequence>
<comment type="caution">
    <text evidence="6">The sequence shown here is derived from an EMBL/GenBank/DDBJ whole genome shotgun (WGS) entry which is preliminary data.</text>
</comment>
<dbReference type="Gene3D" id="1.10.260.40">
    <property type="entry name" value="lambda repressor-like DNA-binding domains"/>
    <property type="match status" value="1"/>
</dbReference>
<dbReference type="InterPro" id="IPR010982">
    <property type="entry name" value="Lambda_DNA-bd_dom_sf"/>
</dbReference>
<accession>A0A9D8KDN6</accession>
<dbReference type="PROSITE" id="PS50943">
    <property type="entry name" value="HTH_CROC1"/>
    <property type="match status" value="1"/>
</dbReference>
<reference evidence="6" key="1">
    <citation type="journal article" date="2021" name="Environ. Microbiol.">
        <title>Genomic characterization of three novel Desulfobacterota classes expand the metabolic and phylogenetic diversity of the phylum.</title>
        <authorList>
            <person name="Murphy C.L."/>
            <person name="Biggerstaff J."/>
            <person name="Eichhorn A."/>
            <person name="Ewing E."/>
            <person name="Shahan R."/>
            <person name="Soriano D."/>
            <person name="Stewart S."/>
            <person name="VanMol K."/>
            <person name="Walker R."/>
            <person name="Walters P."/>
            <person name="Elshahed M.S."/>
            <person name="Youssef N.H."/>
        </authorList>
    </citation>
    <scope>NUCLEOTIDE SEQUENCE</scope>
    <source>
        <strain evidence="6">Zod_Metabat.24</strain>
    </source>
</reference>
<evidence type="ECO:0000259" key="5">
    <source>
        <dbReference type="PROSITE" id="PS50943"/>
    </source>
</evidence>
<feature type="domain" description="HTH cro/C1-type" evidence="5">
    <location>
        <begin position="2"/>
        <end position="34"/>
    </location>
</feature>
<dbReference type="InterPro" id="IPR000843">
    <property type="entry name" value="HTH_LacI"/>
</dbReference>
<evidence type="ECO:0000259" key="4">
    <source>
        <dbReference type="PROSITE" id="PS50932"/>
    </source>
</evidence>
<reference evidence="6" key="2">
    <citation type="submission" date="2021-01" db="EMBL/GenBank/DDBJ databases">
        <authorList>
            <person name="Hahn C.R."/>
            <person name="Youssef N.H."/>
            <person name="Elshahed M."/>
        </authorList>
    </citation>
    <scope>NUCLEOTIDE SEQUENCE</scope>
    <source>
        <strain evidence="6">Zod_Metabat.24</strain>
    </source>
</reference>
<dbReference type="PROSITE" id="PS50932">
    <property type="entry name" value="HTH_LACI_2"/>
    <property type="match status" value="1"/>
</dbReference>
<dbReference type="SMART" id="SM00354">
    <property type="entry name" value="HTH_LACI"/>
    <property type="match status" value="1"/>
</dbReference>
<dbReference type="Proteomes" id="UP000809273">
    <property type="component" value="Unassembled WGS sequence"/>
</dbReference>
<keyword evidence="1" id="KW-0805">Transcription regulation</keyword>
<evidence type="ECO:0000313" key="7">
    <source>
        <dbReference type="Proteomes" id="UP000809273"/>
    </source>
</evidence>
<dbReference type="PANTHER" id="PTHR30146:SF109">
    <property type="entry name" value="HTH-TYPE TRANSCRIPTIONAL REGULATOR GALS"/>
    <property type="match status" value="1"/>
</dbReference>
<dbReference type="EMBL" id="JAFGIX010000036">
    <property type="protein sequence ID" value="MBN1573051.1"/>
    <property type="molecule type" value="Genomic_DNA"/>
</dbReference>
<protein>
    <submittedName>
        <fullName evidence="6">LacI family DNA-binding transcriptional regulator</fullName>
    </submittedName>
</protein>
<gene>
    <name evidence="6" type="ORF">JW984_07645</name>
</gene>
<organism evidence="6 7">
    <name type="scientific">Candidatus Zymogenus saltonus</name>
    <dbReference type="NCBI Taxonomy" id="2844893"/>
    <lineage>
        <taxon>Bacteria</taxon>
        <taxon>Deltaproteobacteria</taxon>
        <taxon>Candidatus Zymogenia</taxon>
        <taxon>Candidatus Zymogeniales</taxon>
        <taxon>Candidatus Zymogenaceae</taxon>
        <taxon>Candidatus Zymogenus</taxon>
    </lineage>
</organism>
<dbReference type="InterPro" id="IPR028082">
    <property type="entry name" value="Peripla_BP_I"/>
</dbReference>
<dbReference type="InterPro" id="IPR046335">
    <property type="entry name" value="LacI/GalR-like_sensor"/>
</dbReference>
<proteinExistence type="predicted"/>
<dbReference type="AlphaFoldDB" id="A0A9D8KDN6"/>
<dbReference type="CDD" id="cd06267">
    <property type="entry name" value="PBP1_LacI_sugar_binding-like"/>
    <property type="match status" value="1"/>
</dbReference>
<evidence type="ECO:0000256" key="3">
    <source>
        <dbReference type="ARBA" id="ARBA00023163"/>
    </source>
</evidence>
<dbReference type="PRINTS" id="PR00036">
    <property type="entry name" value="HTHLACI"/>
</dbReference>
<dbReference type="SUPFAM" id="SSF53822">
    <property type="entry name" value="Periplasmic binding protein-like I"/>
    <property type="match status" value="1"/>
</dbReference>
<dbReference type="InterPro" id="IPR001387">
    <property type="entry name" value="Cro/C1-type_HTH"/>
</dbReference>
<dbReference type="SUPFAM" id="SSF47413">
    <property type="entry name" value="lambda repressor-like DNA-binding domains"/>
    <property type="match status" value="1"/>
</dbReference>
<dbReference type="Pfam" id="PF13377">
    <property type="entry name" value="Peripla_BP_3"/>
    <property type="match status" value="1"/>
</dbReference>
<dbReference type="GO" id="GO:0003700">
    <property type="term" value="F:DNA-binding transcription factor activity"/>
    <property type="evidence" value="ECO:0007669"/>
    <property type="project" value="TreeGrafter"/>
</dbReference>
<dbReference type="CDD" id="cd01392">
    <property type="entry name" value="HTH_LacI"/>
    <property type="match status" value="1"/>
</dbReference>
<evidence type="ECO:0000313" key="6">
    <source>
        <dbReference type="EMBL" id="MBN1573051.1"/>
    </source>
</evidence>